<keyword evidence="4" id="KW-1185">Reference proteome</keyword>
<evidence type="ECO:0000313" key="3">
    <source>
        <dbReference type="EMBL" id="KAG2093503.1"/>
    </source>
</evidence>
<evidence type="ECO:0000313" key="4">
    <source>
        <dbReference type="Proteomes" id="UP000823399"/>
    </source>
</evidence>
<dbReference type="GeneID" id="64704533"/>
<accession>A0A9P7JNT8</accession>
<dbReference type="EMBL" id="JABBWM010000084">
    <property type="protein sequence ID" value="KAG2093503.1"/>
    <property type="molecule type" value="Genomic_DNA"/>
</dbReference>
<keyword evidence="1" id="KW-0812">Transmembrane</keyword>
<feature type="transmembrane region" description="Helical" evidence="1">
    <location>
        <begin position="158"/>
        <end position="179"/>
    </location>
</feature>
<comment type="caution">
    <text evidence="3">The sequence shown here is derived from an EMBL/GenBank/DDBJ whole genome shotgun (WGS) entry which is preliminary data.</text>
</comment>
<dbReference type="RefSeq" id="XP_041287216.1">
    <property type="nucleotide sequence ID" value="XM_041442274.1"/>
</dbReference>
<dbReference type="InterPro" id="IPR045340">
    <property type="entry name" value="DUF6533"/>
</dbReference>
<dbReference type="Proteomes" id="UP000823399">
    <property type="component" value="Unassembled WGS sequence"/>
</dbReference>
<evidence type="ECO:0000256" key="1">
    <source>
        <dbReference type="SAM" id="Phobius"/>
    </source>
</evidence>
<feature type="transmembrane region" description="Helical" evidence="1">
    <location>
        <begin position="252"/>
        <end position="271"/>
    </location>
</feature>
<dbReference type="OrthoDB" id="2636824at2759"/>
<proteinExistence type="predicted"/>
<dbReference type="AlphaFoldDB" id="A0A9P7JNT8"/>
<organism evidence="3 4">
    <name type="scientific">Suillus discolor</name>
    <dbReference type="NCBI Taxonomy" id="1912936"/>
    <lineage>
        <taxon>Eukaryota</taxon>
        <taxon>Fungi</taxon>
        <taxon>Dikarya</taxon>
        <taxon>Basidiomycota</taxon>
        <taxon>Agaricomycotina</taxon>
        <taxon>Agaricomycetes</taxon>
        <taxon>Agaricomycetidae</taxon>
        <taxon>Boletales</taxon>
        <taxon>Suillineae</taxon>
        <taxon>Suillaceae</taxon>
        <taxon>Suillus</taxon>
    </lineage>
</organism>
<dbReference type="Pfam" id="PF20151">
    <property type="entry name" value="DUF6533"/>
    <property type="match status" value="1"/>
</dbReference>
<evidence type="ECO:0000259" key="2">
    <source>
        <dbReference type="Pfam" id="PF20151"/>
    </source>
</evidence>
<gene>
    <name evidence="3" type="ORF">F5147DRAFT_779306</name>
</gene>
<feature type="transmembrane region" description="Helical" evidence="1">
    <location>
        <begin position="128"/>
        <end position="146"/>
    </location>
</feature>
<feature type="transmembrane region" description="Helical" evidence="1">
    <location>
        <begin position="51"/>
        <end position="71"/>
    </location>
</feature>
<keyword evidence="1" id="KW-0472">Membrane</keyword>
<protein>
    <recommendedName>
        <fullName evidence="2">DUF6533 domain-containing protein</fullName>
    </recommendedName>
</protein>
<name>A0A9P7JNT8_9AGAM</name>
<feature type="transmembrane region" description="Helical" evidence="1">
    <location>
        <begin position="212"/>
        <end position="231"/>
    </location>
</feature>
<reference evidence="3" key="1">
    <citation type="journal article" date="2020" name="New Phytol.">
        <title>Comparative genomics reveals dynamic genome evolution in host specialist ectomycorrhizal fungi.</title>
        <authorList>
            <person name="Lofgren L.A."/>
            <person name="Nguyen N.H."/>
            <person name="Vilgalys R."/>
            <person name="Ruytinx J."/>
            <person name="Liao H.L."/>
            <person name="Branco S."/>
            <person name="Kuo A."/>
            <person name="LaButti K."/>
            <person name="Lipzen A."/>
            <person name="Andreopoulos W."/>
            <person name="Pangilinan J."/>
            <person name="Riley R."/>
            <person name="Hundley H."/>
            <person name="Na H."/>
            <person name="Barry K."/>
            <person name="Grigoriev I.V."/>
            <person name="Stajich J.E."/>
            <person name="Kennedy P.G."/>
        </authorList>
    </citation>
    <scope>NUCLEOTIDE SEQUENCE</scope>
    <source>
        <strain evidence="3">FC423</strain>
    </source>
</reference>
<sequence>MPFVSDDPSWWPLINELYGFSYFVVAASATVIYDWALTFGQEFELIWMQRWSCMTLLYISVRYIGILYAVINILPSLPSLPVTDIVSVPHQNLSFPFNNVHCYGGVSDIVGQLVGYNDRNRCHSLNSTLNWMTVIVNTMLGVIMITRLYAMYQRSRKILIFLVVIFVAFTIACEVVTAIGDVYMLGEELILSGTYQCIYEWQGDISLDSMSWVLYITWEVLALCLAVWITVKHFRELRRSSTGQAFGDCFMVLMKTHVLYFVSFAVVSSFQLSHYSPNLKTKALETGTLMYTAHLEIYSIVQMFVLGPRLILSIREYHAKLVDNSDAGTGISTIAFREHGYVSTGGDV</sequence>
<keyword evidence="1" id="KW-1133">Transmembrane helix</keyword>
<feature type="domain" description="DUF6533" evidence="2">
    <location>
        <begin position="22"/>
        <end position="67"/>
    </location>
</feature>
<feature type="transmembrane region" description="Helical" evidence="1">
    <location>
        <begin position="20"/>
        <end position="39"/>
    </location>
</feature>
<feature type="transmembrane region" description="Helical" evidence="1">
    <location>
        <begin position="291"/>
        <end position="312"/>
    </location>
</feature>